<keyword evidence="2" id="KW-1185">Reference proteome</keyword>
<dbReference type="EMBL" id="BAAAQN010000037">
    <property type="protein sequence ID" value="GAA2044477.1"/>
    <property type="molecule type" value="Genomic_DNA"/>
</dbReference>
<accession>A0ABN2UX23</accession>
<gene>
    <name evidence="1" type="ORF">GCM10009839_55180</name>
</gene>
<reference evidence="1 2" key="1">
    <citation type="journal article" date="2019" name="Int. J. Syst. Evol. Microbiol.">
        <title>The Global Catalogue of Microorganisms (GCM) 10K type strain sequencing project: providing services to taxonomists for standard genome sequencing and annotation.</title>
        <authorList>
            <consortium name="The Broad Institute Genomics Platform"/>
            <consortium name="The Broad Institute Genome Sequencing Center for Infectious Disease"/>
            <person name="Wu L."/>
            <person name="Ma J."/>
        </authorList>
    </citation>
    <scope>NUCLEOTIDE SEQUENCE [LARGE SCALE GENOMIC DNA]</scope>
    <source>
        <strain evidence="1 2">JCM 16014</strain>
    </source>
</reference>
<proteinExistence type="predicted"/>
<sequence length="248" mass="27310">MAFWKRGSDAQDSAVAQVRATAEEISTLRAARFAGTTEYSDRGPGTNHGVRSFLTDTAHQFLTVDGRTTEAIHLDRIVYLRLDEPTAAAVGKAWVARKAAAAQWELLVGLETVCAVAATADSATDLGPTPTDEGTLTRLRTAFLPDRSGREPQIKRLAQLVKVFQADAVTLDLFFDDAARLRRYRICWQEAKLSDPDVGDYRMTMAREYYDFAVDPEIKLPPARDVLMQGHLDADLRAVPVISVGAKE</sequence>
<dbReference type="Proteomes" id="UP001500751">
    <property type="component" value="Unassembled WGS sequence"/>
</dbReference>
<protein>
    <submittedName>
        <fullName evidence="1">Uncharacterized protein</fullName>
    </submittedName>
</protein>
<organism evidence="1 2">
    <name type="scientific">Catenulispora yoronensis</name>
    <dbReference type="NCBI Taxonomy" id="450799"/>
    <lineage>
        <taxon>Bacteria</taxon>
        <taxon>Bacillati</taxon>
        <taxon>Actinomycetota</taxon>
        <taxon>Actinomycetes</taxon>
        <taxon>Catenulisporales</taxon>
        <taxon>Catenulisporaceae</taxon>
        <taxon>Catenulispora</taxon>
    </lineage>
</organism>
<comment type="caution">
    <text evidence="1">The sequence shown here is derived from an EMBL/GenBank/DDBJ whole genome shotgun (WGS) entry which is preliminary data.</text>
</comment>
<name>A0ABN2UX23_9ACTN</name>
<dbReference type="RefSeq" id="WP_344668574.1">
    <property type="nucleotide sequence ID" value="NZ_BAAAQN010000037.1"/>
</dbReference>
<evidence type="ECO:0000313" key="1">
    <source>
        <dbReference type="EMBL" id="GAA2044477.1"/>
    </source>
</evidence>
<evidence type="ECO:0000313" key="2">
    <source>
        <dbReference type="Proteomes" id="UP001500751"/>
    </source>
</evidence>